<evidence type="ECO:0000256" key="1">
    <source>
        <dbReference type="ARBA" id="ARBA00004477"/>
    </source>
</evidence>
<dbReference type="InterPro" id="IPR039731">
    <property type="entry name" value="Rce1"/>
</dbReference>
<dbReference type="GO" id="GO:0005789">
    <property type="term" value="C:endoplasmic reticulum membrane"/>
    <property type="evidence" value="ECO:0007669"/>
    <property type="project" value="UniProtKB-SubCell"/>
</dbReference>
<evidence type="ECO:0000256" key="9">
    <source>
        <dbReference type="ARBA" id="ARBA00047280"/>
    </source>
</evidence>
<feature type="transmembrane region" description="Helical" evidence="11">
    <location>
        <begin position="102"/>
        <end position="125"/>
    </location>
</feature>
<keyword evidence="6" id="KW-0256">Endoplasmic reticulum</keyword>
<dbReference type="Pfam" id="PF02517">
    <property type="entry name" value="Rce1-like"/>
    <property type="match status" value="1"/>
</dbReference>
<evidence type="ECO:0000256" key="3">
    <source>
        <dbReference type="ARBA" id="ARBA00022670"/>
    </source>
</evidence>
<accession>A0A0J9XGM3</accession>
<protein>
    <recommendedName>
        <fullName evidence="10">intramembrane prenyl-peptidase Rce1</fullName>
        <ecNumber evidence="10">3.4.26.1</ecNumber>
    </recommendedName>
</protein>
<keyword evidence="5" id="KW-0378">Hydrolase</keyword>
<dbReference type="OrthoDB" id="271604at2759"/>
<dbReference type="EMBL" id="CCBN010000015">
    <property type="protein sequence ID" value="CDO56435.1"/>
    <property type="molecule type" value="Genomic_DNA"/>
</dbReference>
<feature type="transmembrane region" description="Helical" evidence="11">
    <location>
        <begin position="15"/>
        <end position="36"/>
    </location>
</feature>
<dbReference type="InterPro" id="IPR003675">
    <property type="entry name" value="Rce1/LyrA-like_dom"/>
</dbReference>
<dbReference type="EC" id="3.4.26.1" evidence="10"/>
<feature type="domain" description="CAAX prenyl protease 2/Lysostaphin resistance protein A-like" evidence="12">
    <location>
        <begin position="162"/>
        <end position="271"/>
    </location>
</feature>
<gene>
    <name evidence="13" type="ORF">BN980_GECA15s01176g</name>
</gene>
<organism evidence="13 14">
    <name type="scientific">Geotrichum candidum</name>
    <name type="common">Oospora lactis</name>
    <name type="synonym">Dipodascus geotrichum</name>
    <dbReference type="NCBI Taxonomy" id="1173061"/>
    <lineage>
        <taxon>Eukaryota</taxon>
        <taxon>Fungi</taxon>
        <taxon>Dikarya</taxon>
        <taxon>Ascomycota</taxon>
        <taxon>Saccharomycotina</taxon>
        <taxon>Dipodascomycetes</taxon>
        <taxon>Dipodascales</taxon>
        <taxon>Dipodascaceae</taxon>
        <taxon>Geotrichum</taxon>
    </lineage>
</organism>
<evidence type="ECO:0000256" key="4">
    <source>
        <dbReference type="ARBA" id="ARBA00022692"/>
    </source>
</evidence>
<keyword evidence="8 11" id="KW-0472">Membrane</keyword>
<feature type="transmembrane region" description="Helical" evidence="11">
    <location>
        <begin position="227"/>
        <end position="253"/>
    </location>
</feature>
<sequence>MPLPLQTEDSTTLSVAQAALYSLLVTIVYVGIFYLHPKTRPSATVKRDDPAVVRLRMTLITIATAIIVFGIVPTVLVSTGVYGSWLWAVLAQKLVWNSFDAFAQGLLDILKALALTAILFVAPLTDSFYFKYQEKRDTLGYGPGAVTWPAFKQDIRMELFNVWGLRNYLVGPLSEELVFRSAILALFLSSSSGLSLMQLVFLTPLYFGVAHVHHAVELYRAVDPYPAVFIFFTTLFQFAFTTIFGWYAAFLFLRFGSVWPPVFVHAFCNALGPPSFVAVGKNSTQTLVYRLLLVVGIVGFSFSLQVLTDSPNRIL</sequence>
<evidence type="ECO:0000256" key="5">
    <source>
        <dbReference type="ARBA" id="ARBA00022801"/>
    </source>
</evidence>
<evidence type="ECO:0000256" key="6">
    <source>
        <dbReference type="ARBA" id="ARBA00022824"/>
    </source>
</evidence>
<feature type="transmembrane region" description="Helical" evidence="11">
    <location>
        <begin position="287"/>
        <end position="307"/>
    </location>
</feature>
<dbReference type="AlphaFoldDB" id="A0A0J9XGM3"/>
<evidence type="ECO:0000313" key="14">
    <source>
        <dbReference type="Proteomes" id="UP000242525"/>
    </source>
</evidence>
<dbReference type="STRING" id="1173061.A0A0J9XGM3"/>
<evidence type="ECO:0000256" key="8">
    <source>
        <dbReference type="ARBA" id="ARBA00023136"/>
    </source>
</evidence>
<dbReference type="PANTHER" id="PTHR13046">
    <property type="entry name" value="PROTEASE U48 CAAX PRENYL PROTEASE RCE1"/>
    <property type="match status" value="1"/>
</dbReference>
<keyword evidence="3 13" id="KW-0645">Protease</keyword>
<evidence type="ECO:0000256" key="11">
    <source>
        <dbReference type="SAM" id="Phobius"/>
    </source>
</evidence>
<evidence type="ECO:0000259" key="12">
    <source>
        <dbReference type="Pfam" id="PF02517"/>
    </source>
</evidence>
<reference evidence="13" key="1">
    <citation type="submission" date="2014-03" db="EMBL/GenBank/DDBJ databases">
        <authorList>
            <person name="Casaregola S."/>
        </authorList>
    </citation>
    <scope>NUCLEOTIDE SEQUENCE [LARGE SCALE GENOMIC DNA]</scope>
    <source>
        <strain evidence="13">CLIB 918</strain>
    </source>
</reference>
<keyword evidence="4 11" id="KW-0812">Transmembrane</keyword>
<comment type="catalytic activity">
    <reaction evidence="9">
        <text>Hydrolyzes the peptide bond -P2-(S-farnesyl or geranylgeranyl)C-P1'-P2'-P3'-COOH where P1' and P2' are amino acids with aliphatic sidechains and P3' is any C-terminal residue.</text>
        <dbReference type="EC" id="3.4.26.1"/>
    </reaction>
</comment>
<evidence type="ECO:0000256" key="10">
    <source>
        <dbReference type="ARBA" id="ARBA00049729"/>
    </source>
</evidence>
<feature type="transmembrane region" description="Helical" evidence="11">
    <location>
        <begin position="57"/>
        <end position="82"/>
    </location>
</feature>
<comment type="similarity">
    <text evidence="2">Belongs to the peptidase U48 family.</text>
</comment>
<keyword evidence="14" id="KW-1185">Reference proteome</keyword>
<evidence type="ECO:0000313" key="13">
    <source>
        <dbReference type="EMBL" id="CDO56435.1"/>
    </source>
</evidence>
<comment type="subcellular location">
    <subcellularLocation>
        <location evidence="1">Endoplasmic reticulum membrane</location>
        <topology evidence="1">Multi-pass membrane protein</topology>
    </subcellularLocation>
</comment>
<evidence type="ECO:0000256" key="2">
    <source>
        <dbReference type="ARBA" id="ARBA00006897"/>
    </source>
</evidence>
<dbReference type="GO" id="GO:0071586">
    <property type="term" value="P:CAAX-box protein processing"/>
    <property type="evidence" value="ECO:0007669"/>
    <property type="project" value="InterPro"/>
</dbReference>
<name>A0A0J9XGM3_GEOCN</name>
<keyword evidence="7 11" id="KW-1133">Transmembrane helix</keyword>
<dbReference type="PANTHER" id="PTHR13046:SF0">
    <property type="entry name" value="CAAX PRENYL PROTEASE 2"/>
    <property type="match status" value="1"/>
</dbReference>
<evidence type="ECO:0000256" key="7">
    <source>
        <dbReference type="ARBA" id="ARBA00022989"/>
    </source>
</evidence>
<dbReference type="GO" id="GO:0004222">
    <property type="term" value="F:metalloendopeptidase activity"/>
    <property type="evidence" value="ECO:0007669"/>
    <property type="project" value="InterPro"/>
</dbReference>
<dbReference type="Proteomes" id="UP000242525">
    <property type="component" value="Unassembled WGS sequence"/>
</dbReference>
<proteinExistence type="inferred from homology"/>
<comment type="caution">
    <text evidence="13">The sequence shown here is derived from an EMBL/GenBank/DDBJ whole genome shotgun (WGS) entry which is preliminary data.</text>
</comment>